<dbReference type="PROSITE" id="PS50878">
    <property type="entry name" value="RT_POL"/>
    <property type="match status" value="1"/>
</dbReference>
<feature type="non-terminal residue" evidence="2">
    <location>
        <position position="1"/>
    </location>
</feature>
<dbReference type="SUPFAM" id="SSF56672">
    <property type="entry name" value="DNA/RNA polymerases"/>
    <property type="match status" value="1"/>
</dbReference>
<dbReference type="AlphaFoldDB" id="A0A8B6DYN3"/>
<evidence type="ECO:0000313" key="3">
    <source>
        <dbReference type="Proteomes" id="UP000596742"/>
    </source>
</evidence>
<dbReference type="EMBL" id="UYJE01004183">
    <property type="protein sequence ID" value="VDI25779.1"/>
    <property type="molecule type" value="Genomic_DNA"/>
</dbReference>
<gene>
    <name evidence="2" type="ORF">MGAL_10B084869</name>
</gene>
<comment type="caution">
    <text evidence="2">The sequence shown here is derived from an EMBL/GenBank/DDBJ whole genome shotgun (WGS) entry which is preliminary data.</text>
</comment>
<proteinExistence type="predicted"/>
<dbReference type="Pfam" id="PF00078">
    <property type="entry name" value="RVT_1"/>
    <property type="match status" value="1"/>
</dbReference>
<evidence type="ECO:0000259" key="1">
    <source>
        <dbReference type="PROSITE" id="PS50878"/>
    </source>
</evidence>
<evidence type="ECO:0000313" key="2">
    <source>
        <dbReference type="EMBL" id="VDI25779.1"/>
    </source>
</evidence>
<organism evidence="2 3">
    <name type="scientific">Mytilus galloprovincialis</name>
    <name type="common">Mediterranean mussel</name>
    <dbReference type="NCBI Taxonomy" id="29158"/>
    <lineage>
        <taxon>Eukaryota</taxon>
        <taxon>Metazoa</taxon>
        <taxon>Spiralia</taxon>
        <taxon>Lophotrochozoa</taxon>
        <taxon>Mollusca</taxon>
        <taxon>Bivalvia</taxon>
        <taxon>Autobranchia</taxon>
        <taxon>Pteriomorphia</taxon>
        <taxon>Mytilida</taxon>
        <taxon>Mytiloidea</taxon>
        <taxon>Mytilidae</taxon>
        <taxon>Mytilinae</taxon>
        <taxon>Mytilus</taxon>
    </lineage>
</organism>
<keyword evidence="3" id="KW-1185">Reference proteome</keyword>
<dbReference type="InterPro" id="IPR043502">
    <property type="entry name" value="DNA/RNA_pol_sf"/>
</dbReference>
<protein>
    <recommendedName>
        <fullName evidence="1">Reverse transcriptase domain-containing protein</fullName>
    </recommendedName>
</protein>
<dbReference type="Proteomes" id="UP000596742">
    <property type="component" value="Unassembled WGS sequence"/>
</dbReference>
<name>A0A8B6DYN3_MYTGA</name>
<accession>A0A8B6DYN3</accession>
<reference evidence="2" key="1">
    <citation type="submission" date="2018-11" db="EMBL/GenBank/DDBJ databases">
        <authorList>
            <person name="Alioto T."/>
            <person name="Alioto T."/>
        </authorList>
    </citation>
    <scope>NUCLEOTIDE SEQUENCE</scope>
</reference>
<sequence length="177" mass="20155">HGFRSGFSCETQLLTTMNDLFQLHGKGLQTDIVILDFSKAFDTVPHQRLLAKLESYGIDGPILDWLNMFLTKRSMRVLVDGENSDSVGVASGVPQGTVVGPLLFLCHINDLPETVKSQVRFIADDCLLYRKVQTQQEHQLLQNDLVSLEEWAKKWGMRFNAKKMLRDECQQQIISFL</sequence>
<dbReference type="InterPro" id="IPR000477">
    <property type="entry name" value="RT_dom"/>
</dbReference>
<dbReference type="OrthoDB" id="10062389at2759"/>
<feature type="domain" description="Reverse transcriptase" evidence="1">
    <location>
        <begin position="1"/>
        <end position="177"/>
    </location>
</feature>
<dbReference type="PANTHER" id="PTHR33332">
    <property type="entry name" value="REVERSE TRANSCRIPTASE DOMAIN-CONTAINING PROTEIN"/>
    <property type="match status" value="1"/>
</dbReference>